<keyword evidence="2" id="KW-1185">Reference proteome</keyword>
<proteinExistence type="predicted"/>
<comment type="caution">
    <text evidence="1">The sequence shown here is derived from an EMBL/GenBank/DDBJ whole genome shotgun (WGS) entry which is preliminary data.</text>
</comment>
<gene>
    <name evidence="1" type="ORF">GCK32_003841</name>
</gene>
<sequence length="99" mass="11060">MCEASCVRQLDVEILQTQSSTVDPEYVDSKIERALRELTESRNLLGASELSLETNGIADNTTSLQLNNTAKQLINNANRSSNYIKRSAIQFPSMSRPRN</sequence>
<dbReference type="Proteomes" id="UP001331761">
    <property type="component" value="Unassembled WGS sequence"/>
</dbReference>
<dbReference type="EMBL" id="WIXE01002530">
    <property type="protein sequence ID" value="KAK5984736.1"/>
    <property type="molecule type" value="Genomic_DNA"/>
</dbReference>
<dbReference type="AlphaFoldDB" id="A0AAN8ISW4"/>
<protein>
    <submittedName>
        <fullName evidence="1">Uncharacterized protein</fullName>
    </submittedName>
</protein>
<name>A0AAN8ISW4_TRICO</name>
<organism evidence="1 2">
    <name type="scientific">Trichostrongylus colubriformis</name>
    <name type="common">Black scour worm</name>
    <dbReference type="NCBI Taxonomy" id="6319"/>
    <lineage>
        <taxon>Eukaryota</taxon>
        <taxon>Metazoa</taxon>
        <taxon>Ecdysozoa</taxon>
        <taxon>Nematoda</taxon>
        <taxon>Chromadorea</taxon>
        <taxon>Rhabditida</taxon>
        <taxon>Rhabditina</taxon>
        <taxon>Rhabditomorpha</taxon>
        <taxon>Strongyloidea</taxon>
        <taxon>Trichostrongylidae</taxon>
        <taxon>Trichostrongylus</taxon>
    </lineage>
</organism>
<reference evidence="1 2" key="1">
    <citation type="submission" date="2019-10" db="EMBL/GenBank/DDBJ databases">
        <title>Assembly and Annotation for the nematode Trichostrongylus colubriformis.</title>
        <authorList>
            <person name="Martin J."/>
        </authorList>
    </citation>
    <scope>NUCLEOTIDE SEQUENCE [LARGE SCALE GENOMIC DNA]</scope>
    <source>
        <strain evidence="1">G859</strain>
        <tissue evidence="1">Whole worm</tissue>
    </source>
</reference>
<accession>A0AAN8ISW4</accession>
<evidence type="ECO:0000313" key="1">
    <source>
        <dbReference type="EMBL" id="KAK5984736.1"/>
    </source>
</evidence>
<evidence type="ECO:0000313" key="2">
    <source>
        <dbReference type="Proteomes" id="UP001331761"/>
    </source>
</evidence>